<proteinExistence type="predicted"/>
<dbReference type="Proteomes" id="UP001283361">
    <property type="component" value="Unassembled WGS sequence"/>
</dbReference>
<organism evidence="1 2">
    <name type="scientific">Elysia crispata</name>
    <name type="common">lettuce slug</name>
    <dbReference type="NCBI Taxonomy" id="231223"/>
    <lineage>
        <taxon>Eukaryota</taxon>
        <taxon>Metazoa</taxon>
        <taxon>Spiralia</taxon>
        <taxon>Lophotrochozoa</taxon>
        <taxon>Mollusca</taxon>
        <taxon>Gastropoda</taxon>
        <taxon>Heterobranchia</taxon>
        <taxon>Euthyneura</taxon>
        <taxon>Panpulmonata</taxon>
        <taxon>Sacoglossa</taxon>
        <taxon>Placobranchoidea</taxon>
        <taxon>Plakobranchidae</taxon>
        <taxon>Elysia</taxon>
    </lineage>
</organism>
<comment type="caution">
    <text evidence="1">The sequence shown here is derived from an EMBL/GenBank/DDBJ whole genome shotgun (WGS) entry which is preliminary data.</text>
</comment>
<dbReference type="EMBL" id="JAWDGP010005840">
    <property type="protein sequence ID" value="KAK3751052.1"/>
    <property type="molecule type" value="Genomic_DNA"/>
</dbReference>
<evidence type="ECO:0000313" key="1">
    <source>
        <dbReference type="EMBL" id="KAK3751052.1"/>
    </source>
</evidence>
<gene>
    <name evidence="1" type="ORF">RRG08_044630</name>
</gene>
<accession>A0AAE1D1Z1</accession>
<protein>
    <submittedName>
        <fullName evidence="1">Uncharacterized protein</fullName>
    </submittedName>
</protein>
<keyword evidence="2" id="KW-1185">Reference proteome</keyword>
<dbReference type="AlphaFoldDB" id="A0AAE1D1Z1"/>
<evidence type="ECO:0000313" key="2">
    <source>
        <dbReference type="Proteomes" id="UP001283361"/>
    </source>
</evidence>
<reference evidence="1" key="1">
    <citation type="journal article" date="2023" name="G3 (Bethesda)">
        <title>A reference genome for the long-term kleptoplast-retaining sea slug Elysia crispata morphotype clarki.</title>
        <authorList>
            <person name="Eastman K.E."/>
            <person name="Pendleton A.L."/>
            <person name="Shaikh M.A."/>
            <person name="Suttiyut T."/>
            <person name="Ogas R."/>
            <person name="Tomko P."/>
            <person name="Gavelis G."/>
            <person name="Widhalm J.R."/>
            <person name="Wisecaver J.H."/>
        </authorList>
    </citation>
    <scope>NUCLEOTIDE SEQUENCE</scope>
    <source>
        <strain evidence="1">ECLA1</strain>
    </source>
</reference>
<name>A0AAE1D1Z1_9GAST</name>
<sequence length="82" mass="9284">MLAQKVLMFLAESSHVFHSRCEHRTHDRRESGDLETTQRDLKQAQISEKLGVRQKSASQDSKTTFIARGVNTALSPLIFLTV</sequence>